<dbReference type="Proteomes" id="UP000275078">
    <property type="component" value="Unassembled WGS sequence"/>
</dbReference>
<organism evidence="2 3">
    <name type="scientific">Ascobolus immersus RN42</name>
    <dbReference type="NCBI Taxonomy" id="1160509"/>
    <lineage>
        <taxon>Eukaryota</taxon>
        <taxon>Fungi</taxon>
        <taxon>Dikarya</taxon>
        <taxon>Ascomycota</taxon>
        <taxon>Pezizomycotina</taxon>
        <taxon>Pezizomycetes</taxon>
        <taxon>Pezizales</taxon>
        <taxon>Ascobolaceae</taxon>
        <taxon>Ascobolus</taxon>
    </lineage>
</organism>
<feature type="compositionally biased region" description="Basic and acidic residues" evidence="1">
    <location>
        <begin position="35"/>
        <end position="44"/>
    </location>
</feature>
<evidence type="ECO:0000256" key="1">
    <source>
        <dbReference type="SAM" id="MobiDB-lite"/>
    </source>
</evidence>
<dbReference type="EMBL" id="ML119764">
    <property type="protein sequence ID" value="RPA75414.1"/>
    <property type="molecule type" value="Genomic_DNA"/>
</dbReference>
<accession>A0A3N4I0L5</accession>
<feature type="region of interest" description="Disordered" evidence="1">
    <location>
        <begin position="1"/>
        <end position="44"/>
    </location>
</feature>
<name>A0A3N4I0L5_ASCIM</name>
<evidence type="ECO:0000313" key="2">
    <source>
        <dbReference type="EMBL" id="RPA75414.1"/>
    </source>
</evidence>
<proteinExistence type="predicted"/>
<evidence type="ECO:0000313" key="3">
    <source>
        <dbReference type="Proteomes" id="UP000275078"/>
    </source>
</evidence>
<reference evidence="2 3" key="1">
    <citation type="journal article" date="2018" name="Nat. Ecol. Evol.">
        <title>Pezizomycetes genomes reveal the molecular basis of ectomycorrhizal truffle lifestyle.</title>
        <authorList>
            <person name="Murat C."/>
            <person name="Payen T."/>
            <person name="Noel B."/>
            <person name="Kuo A."/>
            <person name="Morin E."/>
            <person name="Chen J."/>
            <person name="Kohler A."/>
            <person name="Krizsan K."/>
            <person name="Balestrini R."/>
            <person name="Da Silva C."/>
            <person name="Montanini B."/>
            <person name="Hainaut M."/>
            <person name="Levati E."/>
            <person name="Barry K.W."/>
            <person name="Belfiori B."/>
            <person name="Cichocki N."/>
            <person name="Clum A."/>
            <person name="Dockter R.B."/>
            <person name="Fauchery L."/>
            <person name="Guy J."/>
            <person name="Iotti M."/>
            <person name="Le Tacon F."/>
            <person name="Lindquist E.A."/>
            <person name="Lipzen A."/>
            <person name="Malagnac F."/>
            <person name="Mello A."/>
            <person name="Molinier V."/>
            <person name="Miyauchi S."/>
            <person name="Poulain J."/>
            <person name="Riccioni C."/>
            <person name="Rubini A."/>
            <person name="Sitrit Y."/>
            <person name="Splivallo R."/>
            <person name="Traeger S."/>
            <person name="Wang M."/>
            <person name="Zifcakova L."/>
            <person name="Wipf D."/>
            <person name="Zambonelli A."/>
            <person name="Paolocci F."/>
            <person name="Nowrousian M."/>
            <person name="Ottonello S."/>
            <person name="Baldrian P."/>
            <person name="Spatafora J.W."/>
            <person name="Henrissat B."/>
            <person name="Nagy L.G."/>
            <person name="Aury J.M."/>
            <person name="Wincker P."/>
            <person name="Grigoriev I.V."/>
            <person name="Bonfante P."/>
            <person name="Martin F.M."/>
        </authorList>
    </citation>
    <scope>NUCLEOTIDE SEQUENCE [LARGE SCALE GENOMIC DNA]</scope>
    <source>
        <strain evidence="2 3">RN42</strain>
    </source>
</reference>
<feature type="compositionally biased region" description="Basic and acidic residues" evidence="1">
    <location>
        <begin position="13"/>
        <end position="23"/>
    </location>
</feature>
<protein>
    <submittedName>
        <fullName evidence="2">Uncharacterized protein</fullName>
    </submittedName>
</protein>
<sequence>MYVLGSPTANDYQEDKLRERSGADDMEVTSSMESNVERESDVERERDFQSELSEYISSTEGLWLLRTAYIEGIRFAQISFSPSAECFLQRFKTDPHSMIPELGQVNAEYLLCVFQEIFPYMLKPATLQSTPELRDEIMTGRSRIVFLPRITATSLSKRYDAGLLRNGQIELIKAVMRASMCEMRGLICRGAGCAELTEAFWQARGALQFFFGERFRSERLELLILRHLEEEGPVDVALVGGIREKTFGGNWLLFHWGFFQDTNITPWPEYVQGDARCRHLVNYNTELIGILRGLQTNEQRKA</sequence>
<dbReference type="AlphaFoldDB" id="A0A3N4I0L5"/>
<gene>
    <name evidence="2" type="ORF">BJ508DRAFT_418155</name>
</gene>
<keyword evidence="3" id="KW-1185">Reference proteome</keyword>